<gene>
    <name evidence="2" type="ORF">FRY74_09705</name>
</gene>
<dbReference type="SMART" id="SM00089">
    <property type="entry name" value="PKD"/>
    <property type="match status" value="1"/>
</dbReference>
<reference evidence="2 3" key="1">
    <citation type="submission" date="2019-08" db="EMBL/GenBank/DDBJ databases">
        <title>Genome of Vicingus serpentipes NCIMB 15042.</title>
        <authorList>
            <person name="Bowman J.P."/>
        </authorList>
    </citation>
    <scope>NUCLEOTIDE SEQUENCE [LARGE SCALE GENOMIC DNA]</scope>
    <source>
        <strain evidence="2 3">NCIMB 15042</strain>
    </source>
</reference>
<dbReference type="Pfam" id="PF13585">
    <property type="entry name" value="CHU_C"/>
    <property type="match status" value="1"/>
</dbReference>
<dbReference type="Gene3D" id="2.60.40.10">
    <property type="entry name" value="Immunoglobulins"/>
    <property type="match status" value="1"/>
</dbReference>
<dbReference type="Pfam" id="PF18911">
    <property type="entry name" value="PKD_4"/>
    <property type="match status" value="1"/>
</dbReference>
<evidence type="ECO:0000313" key="3">
    <source>
        <dbReference type="Proteomes" id="UP000321721"/>
    </source>
</evidence>
<evidence type="ECO:0000259" key="1">
    <source>
        <dbReference type="PROSITE" id="PS50093"/>
    </source>
</evidence>
<evidence type="ECO:0000313" key="2">
    <source>
        <dbReference type="EMBL" id="TXB64716.1"/>
    </source>
</evidence>
<keyword evidence="3" id="KW-1185">Reference proteome</keyword>
<dbReference type="SUPFAM" id="SSF49299">
    <property type="entry name" value="PKD domain"/>
    <property type="match status" value="1"/>
</dbReference>
<dbReference type="InterPro" id="IPR013783">
    <property type="entry name" value="Ig-like_fold"/>
</dbReference>
<proteinExistence type="predicted"/>
<name>A0A5C6RQN6_9FLAO</name>
<accession>A0A5C6RQN6</accession>
<sequence>MAQNTYLSFTENKGQWNNNVQYRAKLPAGDLFLESNKLTYQFYRETDLERIDDLHHGTLVNPSKEDSIINLHAFNVTFVNSLVPKLTATKPLSTYENYYLGNDKNKWASNVKKYQEVEYRELYKGINLKFYQSNNTLKYDFIIAPNKDVTQIKLKYKGAESTTIKDGHLYIKTSVNTLIENKPFAYQKINGTKKEVPCNYVLKNNTLSFEFPKGYDKNFTLIIDPALIFASYSGAEVGNWGFTSTYDETGHLYGAGVVFGVGYPVTTGALQLFFNGGSRDASISKFSPDGTTLIYSTYLGGIGEDNPHSLIVDNNDNLVVFGTTASPNFPVYSTAYDDTLNGTYDIFVSKISSDGTALLGSSFIGGSGIDGLNKGNPLKYNYADDYRGEVVVDENNNIFVASTTLSTDFPTTAGVIKPNFISGDNGQNACVFKLNPSLDSLIWSTYFGGNMDDAAYSLQFDKIGNILFTGGTKSWDLPTSASAINPILGGIMDGYIVKMTSDATSLIACTYIGTEELDQTYFVQLDTADNIYVVGQTEGVYPITPATVYNDSNSGQFIHKLTPDLSSTVFSTTFGTSSGEVDISLSAFLVNNCNYILISGWGGSLNATYALADYSTTNGLPITPNAVQNTTDGNDYYLAMFSEDANQLLMGTFFGGSDSREHVDGGTSRFDKKGIVYQAVCAGCFGNNDFPTTPGAYSNINGTSLPGISSQCNLGVFKINLTKLTVDAEVYTTPYYCVGDTVHFQNLSIGGYNYYWEFDDGNSSTEFEPFHVFDSAGTYHVMLTSIDSIACILTDSDYVDIYISPPPTASITPVVGVCKGDSIELNATGGEFYYWLSSYHISDSLIENPIVWPDTSTTYTVVVGDSCGIDTASIFIEILNPSGSIIPDTSICRGDSIEIEAFYGKYYLWSPDSTLSLNDISNPIASPYYTTNYNVSITDLNNCVKDTFMTLYVDTLLPQAVASNDTSLCFGQEVELYVDGGQNYNWSPSSSLNNPSFSNPIASPTNTTLYTVSSSNGCGIAYDSVLVSVHQVIASIVSDSAVCIGETVSLWASGGDSYFWEPSFLFSNPTYASVNTNLFLPTLFSVEVFKNINSSLICSLSLSVFMDTLPLPYVELGNDINTSWGNIVTLYPETNANNYIWSPSQGLSCINCLNPEVDTEEVSTYSLTVTSDEGCINTDTITISFDGVIYVPNAFTPDGDGVNDVFYVYGKDIVEFELLIVDRWGEELFYTKDIDEGWDGYYRGTLSKVETYVWKIKYKDIQGNPGEQIGTVSLIR</sequence>
<dbReference type="Pfam" id="PF25778">
    <property type="entry name" value="DUF7948"/>
    <property type="match status" value="1"/>
</dbReference>
<dbReference type="EMBL" id="VOOS01000004">
    <property type="protein sequence ID" value="TXB64716.1"/>
    <property type="molecule type" value="Genomic_DNA"/>
</dbReference>
<dbReference type="InterPro" id="IPR026341">
    <property type="entry name" value="T9SS_type_B"/>
</dbReference>
<feature type="domain" description="PKD" evidence="1">
    <location>
        <begin position="754"/>
        <end position="808"/>
    </location>
</feature>
<dbReference type="CDD" id="cd00146">
    <property type="entry name" value="PKD"/>
    <property type="match status" value="1"/>
</dbReference>
<dbReference type="InterPro" id="IPR052918">
    <property type="entry name" value="Motility_Chemotaxis_Reg"/>
</dbReference>
<dbReference type="OrthoDB" id="1652165at2"/>
<dbReference type="InterPro" id="IPR000601">
    <property type="entry name" value="PKD_dom"/>
</dbReference>
<dbReference type="PANTHER" id="PTHR35580">
    <property type="entry name" value="CELL SURFACE GLYCOPROTEIN (S-LAYER PROTEIN)-LIKE PROTEIN"/>
    <property type="match status" value="1"/>
</dbReference>
<dbReference type="PANTHER" id="PTHR35580:SF1">
    <property type="entry name" value="PHYTASE-LIKE DOMAIN-CONTAINING PROTEIN"/>
    <property type="match status" value="1"/>
</dbReference>
<dbReference type="PROSITE" id="PS50093">
    <property type="entry name" value="PKD"/>
    <property type="match status" value="1"/>
</dbReference>
<dbReference type="AlphaFoldDB" id="A0A5C6RQN6"/>
<organism evidence="2 3">
    <name type="scientific">Vicingus serpentipes</name>
    <dbReference type="NCBI Taxonomy" id="1926625"/>
    <lineage>
        <taxon>Bacteria</taxon>
        <taxon>Pseudomonadati</taxon>
        <taxon>Bacteroidota</taxon>
        <taxon>Flavobacteriia</taxon>
        <taxon>Flavobacteriales</taxon>
        <taxon>Vicingaceae</taxon>
        <taxon>Vicingus</taxon>
    </lineage>
</organism>
<comment type="caution">
    <text evidence="2">The sequence shown here is derived from an EMBL/GenBank/DDBJ whole genome shotgun (WGS) entry which is preliminary data.</text>
</comment>
<dbReference type="InterPro" id="IPR022409">
    <property type="entry name" value="PKD/Chitinase_dom"/>
</dbReference>
<dbReference type="InterPro" id="IPR057708">
    <property type="entry name" value="DUF7948"/>
</dbReference>
<dbReference type="InterPro" id="IPR035986">
    <property type="entry name" value="PKD_dom_sf"/>
</dbReference>
<protein>
    <submittedName>
        <fullName evidence="2">T9SS type B sorting domain-containing protein</fullName>
    </submittedName>
</protein>
<dbReference type="NCBIfam" id="TIGR04131">
    <property type="entry name" value="Bac_Flav_CTERM"/>
    <property type="match status" value="1"/>
</dbReference>
<dbReference type="RefSeq" id="WP_147100951.1">
    <property type="nucleotide sequence ID" value="NZ_VOOS01000004.1"/>
</dbReference>
<dbReference type="Proteomes" id="UP000321721">
    <property type="component" value="Unassembled WGS sequence"/>
</dbReference>